<dbReference type="PANTHER" id="PTHR33116">
    <property type="entry name" value="REVERSE TRANSCRIPTASE ZINC-BINDING DOMAIN-CONTAINING PROTEIN-RELATED-RELATED"/>
    <property type="match status" value="1"/>
</dbReference>
<gene>
    <name evidence="3" type="primary">LOC104215310</name>
</gene>
<evidence type="ECO:0000313" key="3">
    <source>
        <dbReference type="RefSeq" id="XP_009763382.1"/>
    </source>
</evidence>
<proteinExistence type="predicted"/>
<name>A0A1U7V5B9_NICSY</name>
<sequence length="292" mass="33764">MRKKQAMEGRLDMRKKQDMVLRTEGVVLATKEKKCSDNCSGDLKSVQLLYNGFQEFSQASGLKINKNKSSLFCGGITQEDQEKILSFLGIQKGELPVRYLGVPLSTRRISIAQCHPLCPILSSDLLGTNFCAAKENHKVNRGNLQKLLMGREKNKLWIQWIHSYYIKDKEAWGIQVKQASWMVGKILKAQETLVKAGFNHEKIRRTKKCNIKTIYHRLRGTFDKVRWKKIACQNLGCPRCTFMLTLTAHGKLYTRDRLQKWGMHVEEECVLCRTEKESIQHLFFECEYSKAL</sequence>
<protein>
    <submittedName>
        <fullName evidence="3">Uncharacterized protein LOC104215310</fullName>
    </submittedName>
</protein>
<reference evidence="2" key="1">
    <citation type="journal article" date="2013" name="Genome Biol.">
        <title>Reference genomes and transcriptomes of Nicotiana sylvestris and Nicotiana tomentosiformis.</title>
        <authorList>
            <person name="Sierro N."/>
            <person name="Battey J.N."/>
            <person name="Ouadi S."/>
            <person name="Bovet L."/>
            <person name="Goepfert S."/>
            <person name="Bakaher N."/>
            <person name="Peitsch M.C."/>
            <person name="Ivanov N.V."/>
        </authorList>
    </citation>
    <scope>NUCLEOTIDE SEQUENCE [LARGE SCALE GENOMIC DNA]</scope>
</reference>
<evidence type="ECO:0000259" key="1">
    <source>
        <dbReference type="Pfam" id="PF13966"/>
    </source>
</evidence>
<dbReference type="InterPro" id="IPR026960">
    <property type="entry name" value="RVT-Znf"/>
</dbReference>
<organism evidence="2 3">
    <name type="scientific">Nicotiana sylvestris</name>
    <name type="common">Wood tobacco</name>
    <name type="synonym">South American tobacco</name>
    <dbReference type="NCBI Taxonomy" id="4096"/>
    <lineage>
        <taxon>Eukaryota</taxon>
        <taxon>Viridiplantae</taxon>
        <taxon>Streptophyta</taxon>
        <taxon>Embryophyta</taxon>
        <taxon>Tracheophyta</taxon>
        <taxon>Spermatophyta</taxon>
        <taxon>Magnoliopsida</taxon>
        <taxon>eudicotyledons</taxon>
        <taxon>Gunneridae</taxon>
        <taxon>Pentapetalae</taxon>
        <taxon>asterids</taxon>
        <taxon>lamiids</taxon>
        <taxon>Solanales</taxon>
        <taxon>Solanaceae</taxon>
        <taxon>Nicotianoideae</taxon>
        <taxon>Nicotianeae</taxon>
        <taxon>Nicotiana</taxon>
    </lineage>
</organism>
<reference evidence="3" key="2">
    <citation type="submission" date="2025-08" db="UniProtKB">
        <authorList>
            <consortium name="RefSeq"/>
        </authorList>
    </citation>
    <scope>IDENTIFICATION</scope>
    <source>
        <tissue evidence="3">Leaf</tissue>
    </source>
</reference>
<evidence type="ECO:0000313" key="2">
    <source>
        <dbReference type="Proteomes" id="UP000189701"/>
    </source>
</evidence>
<dbReference type="RefSeq" id="XP_009763382.1">
    <property type="nucleotide sequence ID" value="XM_009765080.1"/>
</dbReference>
<dbReference type="Proteomes" id="UP000189701">
    <property type="component" value="Unplaced"/>
</dbReference>
<dbReference type="Pfam" id="PF13966">
    <property type="entry name" value="zf-RVT"/>
    <property type="match status" value="1"/>
</dbReference>
<dbReference type="PANTHER" id="PTHR33116:SF66">
    <property type="entry name" value="REVERSE TRANSCRIPTASE ZINC-BINDING DOMAIN-CONTAINING PROTEIN"/>
    <property type="match status" value="1"/>
</dbReference>
<accession>A0A1U7V5B9</accession>
<feature type="domain" description="Reverse transcriptase zinc-binding" evidence="1">
    <location>
        <begin position="211"/>
        <end position="291"/>
    </location>
</feature>
<keyword evidence="2" id="KW-1185">Reference proteome</keyword>
<dbReference type="eggNOG" id="KOG1075">
    <property type="taxonomic scope" value="Eukaryota"/>
</dbReference>
<dbReference type="AlphaFoldDB" id="A0A1U7V5B9"/>